<dbReference type="EMBL" id="CM042047">
    <property type="protein sequence ID" value="KAI3771443.1"/>
    <property type="molecule type" value="Genomic_DNA"/>
</dbReference>
<protein>
    <submittedName>
        <fullName evidence="1">Uncharacterized protein</fullName>
    </submittedName>
</protein>
<comment type="caution">
    <text evidence="1">The sequence shown here is derived from an EMBL/GenBank/DDBJ whole genome shotgun (WGS) entry which is preliminary data.</text>
</comment>
<name>A0ACB9FJA6_ARCLA</name>
<evidence type="ECO:0000313" key="1">
    <source>
        <dbReference type="EMBL" id="KAI3771443.1"/>
    </source>
</evidence>
<accession>A0ACB9FJA6</accession>
<proteinExistence type="predicted"/>
<organism evidence="1 2">
    <name type="scientific">Arctium lappa</name>
    <name type="common">Greater burdock</name>
    <name type="synonym">Lappa major</name>
    <dbReference type="NCBI Taxonomy" id="4217"/>
    <lineage>
        <taxon>Eukaryota</taxon>
        <taxon>Viridiplantae</taxon>
        <taxon>Streptophyta</taxon>
        <taxon>Embryophyta</taxon>
        <taxon>Tracheophyta</taxon>
        <taxon>Spermatophyta</taxon>
        <taxon>Magnoliopsida</taxon>
        <taxon>eudicotyledons</taxon>
        <taxon>Gunneridae</taxon>
        <taxon>Pentapetalae</taxon>
        <taxon>asterids</taxon>
        <taxon>campanulids</taxon>
        <taxon>Asterales</taxon>
        <taxon>Asteraceae</taxon>
        <taxon>Carduoideae</taxon>
        <taxon>Cardueae</taxon>
        <taxon>Arctiinae</taxon>
        <taxon>Arctium</taxon>
    </lineage>
</organism>
<keyword evidence="2" id="KW-1185">Reference proteome</keyword>
<evidence type="ECO:0000313" key="2">
    <source>
        <dbReference type="Proteomes" id="UP001055879"/>
    </source>
</evidence>
<sequence>MYQYVLDLVRGMELRYGLAFYHSIKVRTSPSLIGPLTFLMIKRFWSSRNFTLACVTCPLDPVLPITFTTTACFI</sequence>
<reference evidence="2" key="1">
    <citation type="journal article" date="2022" name="Mol. Ecol. Resour.">
        <title>The genomes of chicory, endive, great burdock and yacon provide insights into Asteraceae palaeo-polyploidization history and plant inulin production.</title>
        <authorList>
            <person name="Fan W."/>
            <person name="Wang S."/>
            <person name="Wang H."/>
            <person name="Wang A."/>
            <person name="Jiang F."/>
            <person name="Liu H."/>
            <person name="Zhao H."/>
            <person name="Xu D."/>
            <person name="Zhang Y."/>
        </authorList>
    </citation>
    <scope>NUCLEOTIDE SEQUENCE [LARGE SCALE GENOMIC DNA]</scope>
    <source>
        <strain evidence="2">cv. Niubang</strain>
    </source>
</reference>
<reference evidence="1 2" key="2">
    <citation type="journal article" date="2022" name="Mol. Ecol. Resour.">
        <title>The genomes of chicory, endive, great burdock and yacon provide insights into Asteraceae paleo-polyploidization history and plant inulin production.</title>
        <authorList>
            <person name="Fan W."/>
            <person name="Wang S."/>
            <person name="Wang H."/>
            <person name="Wang A."/>
            <person name="Jiang F."/>
            <person name="Liu H."/>
            <person name="Zhao H."/>
            <person name="Xu D."/>
            <person name="Zhang Y."/>
        </authorList>
    </citation>
    <scope>NUCLEOTIDE SEQUENCE [LARGE SCALE GENOMIC DNA]</scope>
    <source>
        <strain evidence="2">cv. Niubang</strain>
    </source>
</reference>
<gene>
    <name evidence="1" type="ORF">L6452_02607</name>
</gene>
<dbReference type="Proteomes" id="UP001055879">
    <property type="component" value="Linkage Group LG01"/>
</dbReference>